<dbReference type="PROSITE" id="PS50110">
    <property type="entry name" value="RESPONSE_REGULATORY"/>
    <property type="match status" value="1"/>
</dbReference>
<dbReference type="PANTHER" id="PTHR44591:SF25">
    <property type="entry name" value="CHEMOTAXIS TWO-COMPONENT RESPONSE REGULATOR"/>
    <property type="match status" value="1"/>
</dbReference>
<dbReference type="Gene3D" id="3.40.50.2300">
    <property type="match status" value="1"/>
</dbReference>
<protein>
    <submittedName>
        <fullName evidence="4">Response regulator</fullName>
    </submittedName>
</protein>
<dbReference type="EMBL" id="SSMQ01000006">
    <property type="protein sequence ID" value="TKD10349.1"/>
    <property type="molecule type" value="Genomic_DNA"/>
</dbReference>
<evidence type="ECO:0000313" key="4">
    <source>
        <dbReference type="EMBL" id="TKD10349.1"/>
    </source>
</evidence>
<evidence type="ECO:0000256" key="1">
    <source>
        <dbReference type="ARBA" id="ARBA00022553"/>
    </source>
</evidence>
<dbReference type="InterPro" id="IPR050595">
    <property type="entry name" value="Bact_response_regulator"/>
</dbReference>
<evidence type="ECO:0000256" key="2">
    <source>
        <dbReference type="PROSITE-ProRule" id="PRU00169"/>
    </source>
</evidence>
<dbReference type="InterPro" id="IPR001789">
    <property type="entry name" value="Sig_transdc_resp-reg_receiver"/>
</dbReference>
<organism evidence="4 5">
    <name type="scientific">Polyangium fumosum</name>
    <dbReference type="NCBI Taxonomy" id="889272"/>
    <lineage>
        <taxon>Bacteria</taxon>
        <taxon>Pseudomonadati</taxon>
        <taxon>Myxococcota</taxon>
        <taxon>Polyangia</taxon>
        <taxon>Polyangiales</taxon>
        <taxon>Polyangiaceae</taxon>
        <taxon>Polyangium</taxon>
    </lineage>
</organism>
<evidence type="ECO:0000313" key="5">
    <source>
        <dbReference type="Proteomes" id="UP000309215"/>
    </source>
</evidence>
<dbReference type="OrthoDB" id="9788090at2"/>
<dbReference type="Pfam" id="PF00072">
    <property type="entry name" value="Response_reg"/>
    <property type="match status" value="1"/>
</dbReference>
<name>A0A4V5PP08_9BACT</name>
<dbReference type="GO" id="GO:0000160">
    <property type="term" value="P:phosphorelay signal transduction system"/>
    <property type="evidence" value="ECO:0007669"/>
    <property type="project" value="InterPro"/>
</dbReference>
<dbReference type="AlphaFoldDB" id="A0A4V5PP08"/>
<evidence type="ECO:0000259" key="3">
    <source>
        <dbReference type="PROSITE" id="PS50110"/>
    </source>
</evidence>
<reference evidence="4 5" key="1">
    <citation type="submission" date="2019-04" db="EMBL/GenBank/DDBJ databases">
        <authorList>
            <person name="Li Y."/>
            <person name="Wang J."/>
        </authorList>
    </citation>
    <scope>NUCLEOTIDE SEQUENCE [LARGE SCALE GENOMIC DNA]</scope>
    <source>
        <strain evidence="4 5">DSM 14668</strain>
    </source>
</reference>
<accession>A0A4V5PP08</accession>
<feature type="modified residue" description="4-aspartylphosphate" evidence="2">
    <location>
        <position position="83"/>
    </location>
</feature>
<keyword evidence="1 2" id="KW-0597">Phosphoprotein</keyword>
<dbReference type="SMART" id="SM00448">
    <property type="entry name" value="REC"/>
    <property type="match status" value="1"/>
</dbReference>
<dbReference type="InterPro" id="IPR011006">
    <property type="entry name" value="CheY-like_superfamily"/>
</dbReference>
<sequence>MARRTSSAAWDLAAGGDDPRRREPLRVVLAEDDLEVRFFLAQALRKDGHTVIEIENGTQLLDFLRAVAQGAPDESPPDVIVSDIRMPGKSGLDVLASLREVGWRTPFVLTTAFGDAATHARARAAGAFAVFDKPFDVDDLRTVVLNAGRRPGAVGSTSG</sequence>
<dbReference type="SUPFAM" id="SSF52172">
    <property type="entry name" value="CheY-like"/>
    <property type="match status" value="1"/>
</dbReference>
<dbReference type="Proteomes" id="UP000309215">
    <property type="component" value="Unassembled WGS sequence"/>
</dbReference>
<comment type="caution">
    <text evidence="4">The sequence shown here is derived from an EMBL/GenBank/DDBJ whole genome shotgun (WGS) entry which is preliminary data.</text>
</comment>
<proteinExistence type="predicted"/>
<dbReference type="RefSeq" id="WP_136928313.1">
    <property type="nucleotide sequence ID" value="NZ_SSMQ01000006.1"/>
</dbReference>
<keyword evidence="5" id="KW-1185">Reference proteome</keyword>
<feature type="domain" description="Response regulatory" evidence="3">
    <location>
        <begin position="26"/>
        <end position="148"/>
    </location>
</feature>
<dbReference type="PANTHER" id="PTHR44591">
    <property type="entry name" value="STRESS RESPONSE REGULATOR PROTEIN 1"/>
    <property type="match status" value="1"/>
</dbReference>
<gene>
    <name evidence="4" type="ORF">E8A74_07830</name>
</gene>
<dbReference type="CDD" id="cd00156">
    <property type="entry name" value="REC"/>
    <property type="match status" value="1"/>
</dbReference>